<protein>
    <submittedName>
        <fullName evidence="2">Uncharacterized protein</fullName>
    </submittedName>
</protein>
<feature type="compositionally biased region" description="Low complexity" evidence="1">
    <location>
        <begin position="536"/>
        <end position="547"/>
    </location>
</feature>
<comment type="caution">
    <text evidence="2">The sequence shown here is derived from an EMBL/GenBank/DDBJ whole genome shotgun (WGS) entry which is preliminary data.</text>
</comment>
<sequence length="675" mass="68224">MATPWWLSSDGEHAHTACPLRPFAHMVVALGDAAGADSAAGGAWAIDPPVGAQQLAAARVVRLSEALRRKLPGAAGAAVGDVLALAARPGAARGAGLWHMLGWLVGAQSGGGGGGGGGGGAAAAAAGTAAAAAAQAAAQAAGGQAPCRRRRHARTPADDPLLVGNEGLGAVELATARGAKQAGAVFALCAHELAPAVRDEWRGWHARAGPAAAAAAAAQAAAGQRLAVVHVAEVSTLHRVACRGVDALVPPPLPLALHFGPLLDAARALGPPPALPPPPRLSRAGAAADAADAPLRWLALLVSRHGLVEMAFPLARTPLAPLPDDDAALDPGPAVALASALGEPLFARVHPEDVARVVKALRLAWDARPDVYHFARLRREWQQRRAAAGAAPRAAASAPSTPPALRPLRAATLAAPASSASSASASASAALGLARQVHHQHGIEVANGVVELTVQIQLTGPAAPLDWADPDATAEHTRFARMKLTRWPLILRPPRPAAAPPPPPQQQQPDDPHDGFVLAALRPLPEPARSRRRPLHAAAPAALPPAAAKRSVSSVASASTSSATLASPSVSAALADSAELVRLCRSTSSLSCQETTARPSIELAAEPSPMPAPIPLARPIVGLSNNAVHTATAMSPHLSARRRSNIPVGSLPAEGGLASRAFATPPPFAFQAANT</sequence>
<feature type="region of interest" description="Disordered" evidence="1">
    <location>
        <begin position="492"/>
        <end position="547"/>
    </location>
</feature>
<keyword evidence="3" id="KW-1185">Reference proteome</keyword>
<reference evidence="2" key="1">
    <citation type="submission" date="2022-07" db="EMBL/GenBank/DDBJ databases">
        <title>Phylogenomic reconstructions and comparative analyses of Kickxellomycotina fungi.</title>
        <authorList>
            <person name="Reynolds N.K."/>
            <person name="Stajich J.E."/>
            <person name="Barry K."/>
            <person name="Grigoriev I.V."/>
            <person name="Crous P."/>
            <person name="Smith M.E."/>
        </authorList>
    </citation>
    <scope>NUCLEOTIDE SEQUENCE</scope>
    <source>
        <strain evidence="2">NBRC 105414</strain>
    </source>
</reference>
<accession>A0A9W8H623</accession>
<proteinExistence type="predicted"/>
<dbReference type="Proteomes" id="UP001140217">
    <property type="component" value="Unassembled WGS sequence"/>
</dbReference>
<gene>
    <name evidence="2" type="ORF">H4R18_005102</name>
</gene>
<dbReference type="EMBL" id="JANBUL010000283">
    <property type="protein sequence ID" value="KAJ2777553.1"/>
    <property type="molecule type" value="Genomic_DNA"/>
</dbReference>
<organism evidence="2 3">
    <name type="scientific">Coemansia javaensis</name>
    <dbReference type="NCBI Taxonomy" id="2761396"/>
    <lineage>
        <taxon>Eukaryota</taxon>
        <taxon>Fungi</taxon>
        <taxon>Fungi incertae sedis</taxon>
        <taxon>Zoopagomycota</taxon>
        <taxon>Kickxellomycotina</taxon>
        <taxon>Kickxellomycetes</taxon>
        <taxon>Kickxellales</taxon>
        <taxon>Kickxellaceae</taxon>
        <taxon>Coemansia</taxon>
    </lineage>
</organism>
<evidence type="ECO:0000313" key="3">
    <source>
        <dbReference type="Proteomes" id="UP001140217"/>
    </source>
</evidence>
<feature type="compositionally biased region" description="Pro residues" evidence="1">
    <location>
        <begin position="492"/>
        <end position="506"/>
    </location>
</feature>
<name>A0A9W8H623_9FUNG</name>
<evidence type="ECO:0000313" key="2">
    <source>
        <dbReference type="EMBL" id="KAJ2777553.1"/>
    </source>
</evidence>
<evidence type="ECO:0000256" key="1">
    <source>
        <dbReference type="SAM" id="MobiDB-lite"/>
    </source>
</evidence>
<dbReference type="OrthoDB" id="39591at2759"/>
<dbReference type="AlphaFoldDB" id="A0A9W8H623"/>